<dbReference type="PANTHER" id="PTHR43818">
    <property type="entry name" value="BCDNA.GH03377"/>
    <property type="match status" value="1"/>
</dbReference>
<feature type="domain" description="GFO/IDH/MocA-like oxidoreductase" evidence="3">
    <location>
        <begin position="141"/>
        <end position="285"/>
    </location>
</feature>
<dbReference type="InterPro" id="IPR050463">
    <property type="entry name" value="Gfo/Idh/MocA_oxidrdct_glycsds"/>
</dbReference>
<dbReference type="InterPro" id="IPR000683">
    <property type="entry name" value="Gfo/Idh/MocA-like_OxRdtase_N"/>
</dbReference>
<dbReference type="GO" id="GO:0016491">
    <property type="term" value="F:oxidoreductase activity"/>
    <property type="evidence" value="ECO:0007669"/>
    <property type="project" value="UniProtKB-KW"/>
</dbReference>
<dbReference type="SUPFAM" id="SSF51735">
    <property type="entry name" value="NAD(P)-binding Rossmann-fold domains"/>
    <property type="match status" value="1"/>
</dbReference>
<proteinExistence type="predicted"/>
<dbReference type="PANTHER" id="PTHR43818:SF11">
    <property type="entry name" value="BCDNA.GH03377"/>
    <property type="match status" value="1"/>
</dbReference>
<protein>
    <submittedName>
        <fullName evidence="4">Myo-inositol 2-dehydrogenase</fullName>
    </submittedName>
</protein>
<evidence type="ECO:0000256" key="1">
    <source>
        <dbReference type="ARBA" id="ARBA00023002"/>
    </source>
</evidence>
<dbReference type="GO" id="GO:0000166">
    <property type="term" value="F:nucleotide binding"/>
    <property type="evidence" value="ECO:0007669"/>
    <property type="project" value="InterPro"/>
</dbReference>
<dbReference type="Pfam" id="PF01408">
    <property type="entry name" value="GFO_IDH_MocA"/>
    <property type="match status" value="1"/>
</dbReference>
<dbReference type="OrthoDB" id="9792085at2"/>
<dbReference type="Gene3D" id="3.30.360.10">
    <property type="entry name" value="Dihydrodipicolinate Reductase, domain 2"/>
    <property type="match status" value="1"/>
</dbReference>
<evidence type="ECO:0000259" key="2">
    <source>
        <dbReference type="Pfam" id="PF01408"/>
    </source>
</evidence>
<gene>
    <name evidence="4" type="ORF">DMT42_32950</name>
</gene>
<organism evidence="4 5">
    <name type="scientific">Streptomyces actuosus</name>
    <dbReference type="NCBI Taxonomy" id="1885"/>
    <lineage>
        <taxon>Bacteria</taxon>
        <taxon>Bacillati</taxon>
        <taxon>Actinomycetota</taxon>
        <taxon>Actinomycetes</taxon>
        <taxon>Kitasatosporales</taxon>
        <taxon>Streptomycetaceae</taxon>
        <taxon>Streptomyces</taxon>
    </lineage>
</organism>
<dbReference type="Proteomes" id="UP000247634">
    <property type="component" value="Chromosome"/>
</dbReference>
<sequence>MVRTLGVAVVGFGWMGRVHTQAYARVPHHFPQLPLRPRLVAVAEEVPGRAEEAAERFGFASATRDWREVAADPRVEAVSVTAPNFLHREIGVAMAEAGKHLWIEKPVGLTAADARAVADAVAAAGVQGAVGFNYRNAPAVEAARDLIAAGEIGTVTHARVRLFSDYAAHPEGALTWRYERTRGGSGVLGDLASHGVDLARFLLGDIAELTADTAVFVPERARPAGATAGHTRASGGELGPVENEDYVSCLLRFASGARGVLEACRVSVGEQNNYGFEVHGTRGAVLWDFRRMNELGVSRGTGYQDQPVSTVYVGPGAGEYAAFQPGAANAMGYDDLKVIEAYRFLRSVAEGTPYGTTLTDAVHSAAALDAMTRSAETGTWVSVRP</sequence>
<accession>A0A2U9PFA4</accession>
<dbReference type="Pfam" id="PF22725">
    <property type="entry name" value="GFO_IDH_MocA_C3"/>
    <property type="match status" value="1"/>
</dbReference>
<dbReference type="InterPro" id="IPR036291">
    <property type="entry name" value="NAD(P)-bd_dom_sf"/>
</dbReference>
<feature type="domain" description="Gfo/Idh/MocA-like oxidoreductase N-terminal" evidence="2">
    <location>
        <begin position="6"/>
        <end position="132"/>
    </location>
</feature>
<dbReference type="InterPro" id="IPR055170">
    <property type="entry name" value="GFO_IDH_MocA-like_dom"/>
</dbReference>
<dbReference type="RefSeq" id="WP_110637297.1">
    <property type="nucleotide sequence ID" value="NZ_CP029788.1"/>
</dbReference>
<dbReference type="AlphaFoldDB" id="A0A2U9PFA4"/>
<reference evidence="4 5" key="1">
    <citation type="submission" date="2018-06" db="EMBL/GenBank/DDBJ databases">
        <title>The complete genome sequence of a nosiheptide producer Streptomyces actuosus ATCC 25421: deducing the ability of producing a new class III lantibiotics.</title>
        <authorList>
            <person name="Liu W."/>
            <person name="Sun F."/>
            <person name="Hu Y."/>
        </authorList>
    </citation>
    <scope>NUCLEOTIDE SEQUENCE [LARGE SCALE GENOMIC DNA]</scope>
    <source>
        <strain evidence="4 5">ATCC 25421</strain>
    </source>
</reference>
<evidence type="ECO:0000313" key="4">
    <source>
        <dbReference type="EMBL" id="AWT47901.1"/>
    </source>
</evidence>
<evidence type="ECO:0000259" key="3">
    <source>
        <dbReference type="Pfam" id="PF22725"/>
    </source>
</evidence>
<dbReference type="SUPFAM" id="SSF55347">
    <property type="entry name" value="Glyceraldehyde-3-phosphate dehydrogenase-like, C-terminal domain"/>
    <property type="match status" value="1"/>
</dbReference>
<dbReference type="KEGG" id="sact:DMT42_32950"/>
<name>A0A2U9PFA4_STRAS</name>
<evidence type="ECO:0000313" key="5">
    <source>
        <dbReference type="Proteomes" id="UP000247634"/>
    </source>
</evidence>
<keyword evidence="5" id="KW-1185">Reference proteome</keyword>
<dbReference type="Gene3D" id="3.40.50.720">
    <property type="entry name" value="NAD(P)-binding Rossmann-like Domain"/>
    <property type="match status" value="1"/>
</dbReference>
<keyword evidence="1" id="KW-0560">Oxidoreductase</keyword>
<dbReference type="EMBL" id="CP029788">
    <property type="protein sequence ID" value="AWT47901.1"/>
    <property type="molecule type" value="Genomic_DNA"/>
</dbReference>